<dbReference type="EMBL" id="BQKI01000009">
    <property type="protein sequence ID" value="GJN02186.1"/>
    <property type="molecule type" value="Genomic_DNA"/>
</dbReference>
<dbReference type="PANTHER" id="PTHR21245">
    <property type="entry name" value="HETEROGENEOUS NUCLEAR RIBONUCLEOPROTEIN"/>
    <property type="match status" value="1"/>
</dbReference>
<protein>
    <recommendedName>
        <fullName evidence="4">RRM domain-containing protein</fullName>
    </recommendedName>
</protein>
<dbReference type="InterPro" id="IPR012677">
    <property type="entry name" value="Nucleotide-bd_a/b_plait_sf"/>
</dbReference>
<reference evidence="5" key="2">
    <citation type="submission" date="2021-12" db="EMBL/GenBank/DDBJ databases">
        <title>Resequencing data analysis of finger millet.</title>
        <authorList>
            <person name="Hatakeyama M."/>
            <person name="Aluri S."/>
            <person name="Balachadran M.T."/>
            <person name="Sivarajan S.R."/>
            <person name="Poveda L."/>
            <person name="Shimizu-Inatsugi R."/>
            <person name="Schlapbach R."/>
            <person name="Sreeman S.M."/>
            <person name="Shimizu K.K."/>
        </authorList>
    </citation>
    <scope>NUCLEOTIDE SEQUENCE</scope>
</reference>
<evidence type="ECO:0000313" key="5">
    <source>
        <dbReference type="EMBL" id="GJN02186.1"/>
    </source>
</evidence>
<evidence type="ECO:0000259" key="4">
    <source>
        <dbReference type="PROSITE" id="PS50102"/>
    </source>
</evidence>
<feature type="domain" description="RRM" evidence="4">
    <location>
        <begin position="382"/>
        <end position="462"/>
    </location>
</feature>
<accession>A0AAV5CVH5</accession>
<feature type="region of interest" description="Disordered" evidence="3">
    <location>
        <begin position="164"/>
        <end position="189"/>
    </location>
</feature>
<dbReference type="Pfam" id="PF00076">
    <property type="entry name" value="RRM_1"/>
    <property type="match status" value="3"/>
</dbReference>
<organism evidence="5 6">
    <name type="scientific">Eleusine coracana subsp. coracana</name>
    <dbReference type="NCBI Taxonomy" id="191504"/>
    <lineage>
        <taxon>Eukaryota</taxon>
        <taxon>Viridiplantae</taxon>
        <taxon>Streptophyta</taxon>
        <taxon>Embryophyta</taxon>
        <taxon>Tracheophyta</taxon>
        <taxon>Spermatophyta</taxon>
        <taxon>Magnoliopsida</taxon>
        <taxon>Liliopsida</taxon>
        <taxon>Poales</taxon>
        <taxon>Poaceae</taxon>
        <taxon>PACMAD clade</taxon>
        <taxon>Chloridoideae</taxon>
        <taxon>Cynodonteae</taxon>
        <taxon>Eleusininae</taxon>
        <taxon>Eleusine</taxon>
    </lineage>
</organism>
<name>A0AAV5CVH5_ELECO</name>
<keyword evidence="1 2" id="KW-0694">RNA-binding</keyword>
<reference evidence="5" key="1">
    <citation type="journal article" date="2018" name="DNA Res.">
        <title>Multiple hybrid de novo genome assembly of finger millet, an orphan allotetraploid crop.</title>
        <authorList>
            <person name="Hatakeyama M."/>
            <person name="Aluri S."/>
            <person name="Balachadran M.T."/>
            <person name="Sivarajan S.R."/>
            <person name="Patrignani A."/>
            <person name="Gruter S."/>
            <person name="Poveda L."/>
            <person name="Shimizu-Inatsugi R."/>
            <person name="Baeten J."/>
            <person name="Francoijs K.J."/>
            <person name="Nataraja K.N."/>
            <person name="Reddy Y.A.N."/>
            <person name="Phadnis S."/>
            <person name="Ravikumar R.L."/>
            <person name="Schlapbach R."/>
            <person name="Sreeman S.M."/>
            <person name="Shimizu K.K."/>
        </authorList>
    </citation>
    <scope>NUCLEOTIDE SEQUENCE</scope>
</reference>
<dbReference type="Gene3D" id="3.30.70.330">
    <property type="match status" value="3"/>
</dbReference>
<dbReference type="InterPro" id="IPR035979">
    <property type="entry name" value="RBD_domain_sf"/>
</dbReference>
<dbReference type="GO" id="GO:0003723">
    <property type="term" value="F:RNA binding"/>
    <property type="evidence" value="ECO:0007669"/>
    <property type="project" value="UniProtKB-UniRule"/>
</dbReference>
<comment type="caution">
    <text evidence="5">The sequence shown here is derived from an EMBL/GenBank/DDBJ whole genome shotgun (WGS) entry which is preliminary data.</text>
</comment>
<evidence type="ECO:0000256" key="3">
    <source>
        <dbReference type="SAM" id="MobiDB-lite"/>
    </source>
</evidence>
<dbReference type="CDD" id="cd00590">
    <property type="entry name" value="RRM_SF"/>
    <property type="match status" value="3"/>
</dbReference>
<keyword evidence="6" id="KW-1185">Reference proteome</keyword>
<feature type="compositionally biased region" description="Low complexity" evidence="3">
    <location>
        <begin position="8"/>
        <end position="21"/>
    </location>
</feature>
<feature type="region of interest" description="Disordered" evidence="3">
    <location>
        <begin position="1"/>
        <end position="78"/>
    </location>
</feature>
<proteinExistence type="predicted"/>
<dbReference type="PROSITE" id="PS50102">
    <property type="entry name" value="RRM"/>
    <property type="match status" value="3"/>
</dbReference>
<sequence>MPPKPRRGGAAAARKAPATRSRAGKAQSIAEEAPAVEEMKEAPAEEVKVVEEAPMLEEPKRQSSPPPPHQPAVEEKISSDAAANEVLFVLFIIVDVGAAKGNYEEDYKGERLEFEDEPEYEEEAAVDYDEKDMEQYEEHYEDGDEEVEYTEDVVEVETDVVDEELEGGDDGDEERYENADEDHHVDEDDEEHHEMVKEHRKRKEFEVFVGGLDKDATESDLTKVFGEVGEITEVRLMMNPVTKKNKGFAFLRYATVEQARRAVSELKNPLVRGKQCGVAPSHDNDTLFVGNICKTWTKEHLKDKLKAYGVENFDDLLLVEDSNNPGMNRGYALLEFSTRPEAMDAFRRLQKRDVVFGVDRSAKVSFADSYPQVDDEIMAQVRTVFIDGLHPSWDEDRVKMYLKRYGAIEKVELARNMPAAKRKDFGFVTFDTHDNAVACAERINNSEIGEGGQKLLFTQREVRGENTEGVMNFLLQGVELQLTTVLEFHLIDVPLSGMIIHHGDQDDVPRYQDISVRQSKARLDYDVDGSSARYGDTYSERPGRSHAGYSSSRSVSGHDSAYGSSRHGMSYGGSGSGGDAGGMYSSNFNGSYMSRGSDVGGSSYSSLYSGRNLGSSSGGYYGGSGSGSYY</sequence>
<dbReference type="SMART" id="SM00360">
    <property type="entry name" value="RRM"/>
    <property type="match status" value="3"/>
</dbReference>
<feature type="compositionally biased region" description="Basic and acidic residues" evidence="3">
    <location>
        <begin position="176"/>
        <end position="189"/>
    </location>
</feature>
<dbReference type="SUPFAM" id="SSF54928">
    <property type="entry name" value="RNA-binding domain, RBD"/>
    <property type="match status" value="2"/>
</dbReference>
<dbReference type="FunFam" id="3.30.70.330:FF:000187">
    <property type="entry name" value="Heterogeneous nuclear ribonucleoprotein Q"/>
    <property type="match status" value="1"/>
</dbReference>
<feature type="domain" description="RRM" evidence="4">
    <location>
        <begin position="205"/>
        <end position="283"/>
    </location>
</feature>
<gene>
    <name evidence="5" type="primary">ga19510</name>
    <name evidence="5" type="ORF">PR202_ga19510</name>
</gene>
<evidence type="ECO:0000256" key="1">
    <source>
        <dbReference type="ARBA" id="ARBA00022884"/>
    </source>
</evidence>
<feature type="compositionally biased region" description="Basic and acidic residues" evidence="3">
    <location>
        <begin position="37"/>
        <end position="61"/>
    </location>
</feature>
<evidence type="ECO:0000256" key="2">
    <source>
        <dbReference type="PROSITE-ProRule" id="PRU00176"/>
    </source>
</evidence>
<feature type="domain" description="RRM" evidence="4">
    <location>
        <begin position="285"/>
        <end position="369"/>
    </location>
</feature>
<dbReference type="Proteomes" id="UP001054889">
    <property type="component" value="Unassembled WGS sequence"/>
</dbReference>
<feature type="region of interest" description="Disordered" evidence="3">
    <location>
        <begin position="531"/>
        <end position="564"/>
    </location>
</feature>
<evidence type="ECO:0000313" key="6">
    <source>
        <dbReference type="Proteomes" id="UP001054889"/>
    </source>
</evidence>
<dbReference type="AlphaFoldDB" id="A0AAV5CVH5"/>
<feature type="compositionally biased region" description="Polar residues" evidence="3">
    <location>
        <begin position="548"/>
        <end position="557"/>
    </location>
</feature>
<dbReference type="InterPro" id="IPR000504">
    <property type="entry name" value="RRM_dom"/>
</dbReference>
<feature type="compositionally biased region" description="Acidic residues" evidence="3">
    <location>
        <begin position="164"/>
        <end position="175"/>
    </location>
</feature>